<dbReference type="OrthoDB" id="548217at2759"/>
<protein>
    <submittedName>
        <fullName evidence="9">CDKL5</fullName>
    </submittedName>
</protein>
<evidence type="ECO:0000256" key="3">
    <source>
        <dbReference type="ARBA" id="ARBA00022741"/>
    </source>
</evidence>
<evidence type="ECO:0000313" key="9">
    <source>
        <dbReference type="EMBL" id="KAF6039092.1"/>
    </source>
</evidence>
<dbReference type="PROSITE" id="PS00107">
    <property type="entry name" value="PROTEIN_KINASE_ATP"/>
    <property type="match status" value="1"/>
</dbReference>
<evidence type="ECO:0000256" key="4">
    <source>
        <dbReference type="ARBA" id="ARBA00022777"/>
    </source>
</evidence>
<sequence>MNKYQVLGIVGEGAYGVVLKCKQKENGELVAIKKFKDGEENYECSKVLKHENVVELREAFKRRGKLYLVFEYVDKNMLEVLEDHPEGVTPEKVRTYTFQLIRAIKWCHDNDVVHRDIKPENLLISCNDTLKLCDFGFARHIDSGSDDQLTDYVATRWYRSPELLLGGSYGKPVDIWAIGCIMGELSDGQPLFPGESEIDQLYTIQKVLGPLTKHQMSLFYSNPRYNGLKFPVVKVPETLSNKYRGVISSIGIDFMQVCLQLSPSDRFAADSCYNHPFFNTDRLVNRNYAAPKKTRRKSIADLNAKQGTRPGTPMTSKLDSTDHNNSSIESDKITCDTLTKEPKKFIKLKSTLSVSEKEKSGKENISEKISPAVHSVSTTENNVRHRANEGLQDTVTSNNRNTGPSVLENRLHLKLHRSTNNESHHTDSKLSDSQVMTLTPSQLPSQHTISSNKVLLSNSFDNRQYQKTEFDFRTNPVSVSVESEQSLSPKPPNSKFLKKHVDESHFPASQSPSTTHVTSTHMTPAHTSQESHKKPSLSTQEELQRIKSSTTLTRKKSAPVKTLTERLADQHSKQDSQISMDRGYIMSQSPVPTNFSLFGRDRRAKSHYYDGMHDVTSRPISQSPTVYQKTNNKYQTDSSTTTIYSQNISTASNTALWRDAETGLTTTSIRSHPKSNKKPRKQTGLIHFPANIASENEEKPKQEPRGPTPYLQNGNSSSWGSSAHPTSNISTKANNFPLIRSKTPLDKSHKLNPIAAKTPTPLVDEGDKSIFNFSPRSLLEQDQGLLRFRKQQ</sequence>
<feature type="compositionally biased region" description="Polar residues" evidence="7">
    <location>
        <begin position="507"/>
        <end position="528"/>
    </location>
</feature>
<dbReference type="InterPro" id="IPR011009">
    <property type="entry name" value="Kinase-like_dom_sf"/>
</dbReference>
<dbReference type="Proteomes" id="UP000593567">
    <property type="component" value="Unassembled WGS sequence"/>
</dbReference>
<dbReference type="EMBL" id="VXIV02000305">
    <property type="protein sequence ID" value="KAF6039092.1"/>
    <property type="molecule type" value="Genomic_DNA"/>
</dbReference>
<keyword evidence="5 6" id="KW-0067">ATP-binding</keyword>
<dbReference type="InterPro" id="IPR017441">
    <property type="entry name" value="Protein_kinase_ATP_BS"/>
</dbReference>
<dbReference type="PROSITE" id="PS50011">
    <property type="entry name" value="PROTEIN_KINASE_DOM"/>
    <property type="match status" value="1"/>
</dbReference>
<evidence type="ECO:0000256" key="1">
    <source>
        <dbReference type="ARBA" id="ARBA00022527"/>
    </source>
</evidence>
<feature type="binding site" evidence="6">
    <location>
        <position position="34"/>
    </location>
    <ligand>
        <name>ATP</name>
        <dbReference type="ChEBI" id="CHEBI:30616"/>
    </ligand>
</feature>
<comment type="caution">
    <text evidence="9">The sequence shown here is derived from an EMBL/GenBank/DDBJ whole genome shotgun (WGS) entry which is preliminary data.</text>
</comment>
<evidence type="ECO:0000256" key="5">
    <source>
        <dbReference type="ARBA" id="ARBA00022840"/>
    </source>
</evidence>
<dbReference type="AlphaFoldDB" id="A0A7J7KK86"/>
<dbReference type="Gene3D" id="3.30.200.20">
    <property type="entry name" value="Phosphorylase Kinase, domain 1"/>
    <property type="match status" value="1"/>
</dbReference>
<keyword evidence="10" id="KW-1185">Reference proteome</keyword>
<name>A0A7J7KK86_BUGNE</name>
<feature type="compositionally biased region" description="Polar residues" evidence="7">
    <location>
        <begin position="710"/>
        <end position="734"/>
    </location>
</feature>
<feature type="domain" description="Protein kinase" evidence="8">
    <location>
        <begin position="4"/>
        <end position="278"/>
    </location>
</feature>
<dbReference type="GO" id="GO:0004674">
    <property type="term" value="F:protein serine/threonine kinase activity"/>
    <property type="evidence" value="ECO:0007669"/>
    <property type="project" value="UniProtKB-KW"/>
</dbReference>
<dbReference type="CDD" id="cd07833">
    <property type="entry name" value="STKc_CDKL"/>
    <property type="match status" value="1"/>
</dbReference>
<dbReference type="Pfam" id="PF00069">
    <property type="entry name" value="Pkinase"/>
    <property type="match status" value="1"/>
</dbReference>
<feature type="compositionally biased region" description="Polar residues" evidence="7">
    <location>
        <begin position="536"/>
        <end position="552"/>
    </location>
</feature>
<keyword evidence="2" id="KW-0808">Transferase</keyword>
<proteinExistence type="predicted"/>
<evidence type="ECO:0000256" key="2">
    <source>
        <dbReference type="ARBA" id="ARBA00022679"/>
    </source>
</evidence>
<feature type="compositionally biased region" description="Basic and acidic residues" evidence="7">
    <location>
        <begin position="563"/>
        <end position="574"/>
    </location>
</feature>
<evidence type="ECO:0000259" key="8">
    <source>
        <dbReference type="PROSITE" id="PS50011"/>
    </source>
</evidence>
<reference evidence="9" key="1">
    <citation type="submission" date="2020-06" db="EMBL/GenBank/DDBJ databases">
        <title>Draft genome of Bugula neritina, a colonial animal packing powerful symbionts and potential medicines.</title>
        <authorList>
            <person name="Rayko M."/>
        </authorList>
    </citation>
    <scope>NUCLEOTIDE SEQUENCE [LARGE SCALE GENOMIC DNA]</scope>
    <source>
        <strain evidence="9">Kwan_BN1</strain>
    </source>
</reference>
<dbReference type="FunFam" id="1.10.510.10:FF:000624">
    <property type="entry name" value="Mitogen-activated protein kinase"/>
    <property type="match status" value="1"/>
</dbReference>
<keyword evidence="1" id="KW-0723">Serine/threonine-protein kinase</keyword>
<feature type="region of interest" description="Disordered" evidence="7">
    <location>
        <begin position="476"/>
        <end position="576"/>
    </location>
</feature>
<evidence type="ECO:0000256" key="6">
    <source>
        <dbReference type="PROSITE-ProRule" id="PRU10141"/>
    </source>
</evidence>
<accession>A0A7J7KK86</accession>
<keyword evidence="3 6" id="KW-0547">Nucleotide-binding</keyword>
<dbReference type="PANTHER" id="PTHR24055">
    <property type="entry name" value="MITOGEN-ACTIVATED PROTEIN KINASE"/>
    <property type="match status" value="1"/>
</dbReference>
<dbReference type="SMART" id="SM00220">
    <property type="entry name" value="S_TKc"/>
    <property type="match status" value="1"/>
</dbReference>
<dbReference type="PROSITE" id="PS00108">
    <property type="entry name" value="PROTEIN_KINASE_ST"/>
    <property type="match status" value="1"/>
</dbReference>
<organism evidence="9 10">
    <name type="scientific">Bugula neritina</name>
    <name type="common">Brown bryozoan</name>
    <name type="synonym">Sertularia neritina</name>
    <dbReference type="NCBI Taxonomy" id="10212"/>
    <lineage>
        <taxon>Eukaryota</taxon>
        <taxon>Metazoa</taxon>
        <taxon>Spiralia</taxon>
        <taxon>Lophotrochozoa</taxon>
        <taxon>Bryozoa</taxon>
        <taxon>Gymnolaemata</taxon>
        <taxon>Cheilostomatida</taxon>
        <taxon>Flustrina</taxon>
        <taxon>Buguloidea</taxon>
        <taxon>Bugulidae</taxon>
        <taxon>Bugula</taxon>
    </lineage>
</organism>
<feature type="compositionally biased region" description="Polar residues" evidence="7">
    <location>
        <begin position="313"/>
        <end position="328"/>
    </location>
</feature>
<dbReference type="InterPro" id="IPR000719">
    <property type="entry name" value="Prot_kinase_dom"/>
</dbReference>
<keyword evidence="4" id="KW-0418">Kinase</keyword>
<evidence type="ECO:0000313" key="10">
    <source>
        <dbReference type="Proteomes" id="UP000593567"/>
    </source>
</evidence>
<dbReference type="Gene3D" id="1.10.510.10">
    <property type="entry name" value="Transferase(Phosphotransferase) domain 1"/>
    <property type="match status" value="1"/>
</dbReference>
<dbReference type="GO" id="GO:0005524">
    <property type="term" value="F:ATP binding"/>
    <property type="evidence" value="ECO:0007669"/>
    <property type="project" value="UniProtKB-UniRule"/>
</dbReference>
<dbReference type="SUPFAM" id="SSF56112">
    <property type="entry name" value="Protein kinase-like (PK-like)"/>
    <property type="match status" value="1"/>
</dbReference>
<feature type="compositionally biased region" description="Basic residues" evidence="7">
    <location>
        <begin position="671"/>
        <end position="681"/>
    </location>
</feature>
<gene>
    <name evidence="9" type="ORF">EB796_002599</name>
</gene>
<feature type="region of interest" description="Disordered" evidence="7">
    <location>
        <begin position="292"/>
        <end position="328"/>
    </location>
</feature>
<dbReference type="InterPro" id="IPR008271">
    <property type="entry name" value="Ser/Thr_kinase_AS"/>
</dbReference>
<evidence type="ECO:0000256" key="7">
    <source>
        <dbReference type="SAM" id="MobiDB-lite"/>
    </source>
</evidence>
<dbReference type="InterPro" id="IPR050117">
    <property type="entry name" value="MAPK"/>
</dbReference>
<feature type="region of interest" description="Disordered" evidence="7">
    <location>
        <begin position="664"/>
        <end position="768"/>
    </location>
</feature>